<dbReference type="Pfam" id="PF01230">
    <property type="entry name" value="HIT"/>
    <property type="match status" value="1"/>
</dbReference>
<dbReference type="GO" id="GO:0003824">
    <property type="term" value="F:catalytic activity"/>
    <property type="evidence" value="ECO:0007669"/>
    <property type="project" value="InterPro"/>
</dbReference>
<proteinExistence type="predicted"/>
<dbReference type="PROSITE" id="PS51084">
    <property type="entry name" value="HIT_2"/>
    <property type="match status" value="1"/>
</dbReference>
<dbReference type="InterPro" id="IPR036265">
    <property type="entry name" value="HIT-like_sf"/>
</dbReference>
<dbReference type="InterPro" id="IPR011146">
    <property type="entry name" value="HIT-like"/>
</dbReference>
<protein>
    <recommendedName>
        <fullName evidence="1">HIT domain-containing protein</fullName>
    </recommendedName>
</protein>
<evidence type="ECO:0000259" key="1">
    <source>
        <dbReference type="PROSITE" id="PS51084"/>
    </source>
</evidence>
<accession>X1SI42</accession>
<dbReference type="Gene3D" id="3.30.428.10">
    <property type="entry name" value="HIT-like"/>
    <property type="match status" value="1"/>
</dbReference>
<organism evidence="2">
    <name type="scientific">marine sediment metagenome</name>
    <dbReference type="NCBI Taxonomy" id="412755"/>
    <lineage>
        <taxon>unclassified sequences</taxon>
        <taxon>metagenomes</taxon>
        <taxon>ecological metagenomes</taxon>
    </lineage>
</organism>
<dbReference type="PANTHER" id="PTHR46648:SF1">
    <property type="entry name" value="ADENOSINE 5'-MONOPHOSPHORAMIDASE HNT1"/>
    <property type="match status" value="1"/>
</dbReference>
<dbReference type="AlphaFoldDB" id="X1SI42"/>
<feature type="domain" description="HIT" evidence="1">
    <location>
        <begin position="14"/>
        <end position="122"/>
    </location>
</feature>
<reference evidence="2" key="1">
    <citation type="journal article" date="2014" name="Front. Microbiol.">
        <title>High frequency of phylogenetically diverse reductive dehalogenase-homologous genes in deep subseafloor sedimentary metagenomes.</title>
        <authorList>
            <person name="Kawai M."/>
            <person name="Futagami T."/>
            <person name="Toyoda A."/>
            <person name="Takaki Y."/>
            <person name="Nishi S."/>
            <person name="Hori S."/>
            <person name="Arai W."/>
            <person name="Tsubouchi T."/>
            <person name="Morono Y."/>
            <person name="Uchiyama I."/>
            <person name="Ito T."/>
            <person name="Fujiyama A."/>
            <person name="Inagaki F."/>
            <person name="Takami H."/>
        </authorList>
    </citation>
    <scope>NUCLEOTIDE SEQUENCE</scope>
    <source>
        <strain evidence="2">Expedition CK06-06</strain>
    </source>
</reference>
<gene>
    <name evidence="2" type="ORF">S12H4_20393</name>
</gene>
<sequence>MNSNRIKEDKTNCIFCKIIEGNSPVSIVYEDKKVLAFPPIQPVNDGHILVVPKKHAPYLDDLDEETTLHIMRIAGKIAVGIRKSKYRCEGINLFVADGEAAGQEVFHFHLHVYPRFKGDGFGFRYDRSRHFVHLNRPELDEIAKEINRHI</sequence>
<feature type="non-terminal residue" evidence="2">
    <location>
        <position position="150"/>
    </location>
</feature>
<name>X1SI42_9ZZZZ</name>
<dbReference type="InterPro" id="IPR001310">
    <property type="entry name" value="Histidine_triad_HIT"/>
</dbReference>
<dbReference type="SUPFAM" id="SSF54197">
    <property type="entry name" value="HIT-like"/>
    <property type="match status" value="1"/>
</dbReference>
<comment type="caution">
    <text evidence="2">The sequence shown here is derived from an EMBL/GenBank/DDBJ whole genome shotgun (WGS) entry which is preliminary data.</text>
</comment>
<evidence type="ECO:0000313" key="2">
    <source>
        <dbReference type="EMBL" id="GAI75060.1"/>
    </source>
</evidence>
<dbReference type="PANTHER" id="PTHR46648">
    <property type="entry name" value="HIT FAMILY PROTEIN 1"/>
    <property type="match status" value="1"/>
</dbReference>
<dbReference type="EMBL" id="BARW01010337">
    <property type="protein sequence ID" value="GAI75060.1"/>
    <property type="molecule type" value="Genomic_DNA"/>
</dbReference>
<dbReference type="GO" id="GO:0009117">
    <property type="term" value="P:nucleotide metabolic process"/>
    <property type="evidence" value="ECO:0007669"/>
    <property type="project" value="TreeGrafter"/>
</dbReference>
<dbReference type="PRINTS" id="PR00332">
    <property type="entry name" value="HISTRIAD"/>
</dbReference>